<sequence>MLSIPPATTISLRPNCMVSAASMVAFIPDAHTLLIVVQITDVGIPAPNAACLAGACPKFALRTFPKNTSCTSEGSTFALLRAFLITIEPNSVAERDDREPSKPPIGVRATPTIQTSVPTNSHR</sequence>
<proteinExistence type="predicted"/>
<evidence type="ECO:0000313" key="2">
    <source>
        <dbReference type="EMBL" id="WVZ09661.1"/>
    </source>
</evidence>
<gene>
    <name evidence="2" type="ORF">V8G54_014191</name>
</gene>
<accession>A0AAQ3RZ12</accession>
<evidence type="ECO:0000313" key="3">
    <source>
        <dbReference type="Proteomes" id="UP001374535"/>
    </source>
</evidence>
<name>A0AAQ3RZ12_VIGMU</name>
<keyword evidence="3" id="KW-1185">Reference proteome</keyword>
<reference evidence="2 3" key="1">
    <citation type="journal article" date="2023" name="Life. Sci Alliance">
        <title>Evolutionary insights into 3D genome organization and epigenetic landscape of Vigna mungo.</title>
        <authorList>
            <person name="Junaid A."/>
            <person name="Singh B."/>
            <person name="Bhatia S."/>
        </authorList>
    </citation>
    <scope>NUCLEOTIDE SEQUENCE [LARGE SCALE GENOMIC DNA]</scope>
    <source>
        <strain evidence="2">Urdbean</strain>
    </source>
</reference>
<feature type="region of interest" description="Disordered" evidence="1">
    <location>
        <begin position="91"/>
        <end position="123"/>
    </location>
</feature>
<dbReference type="AlphaFoldDB" id="A0AAQ3RZ12"/>
<protein>
    <submittedName>
        <fullName evidence="2">Uncharacterized protein</fullName>
    </submittedName>
</protein>
<dbReference type="Proteomes" id="UP001374535">
    <property type="component" value="Chromosome 5"/>
</dbReference>
<feature type="compositionally biased region" description="Polar residues" evidence="1">
    <location>
        <begin position="111"/>
        <end position="123"/>
    </location>
</feature>
<organism evidence="2 3">
    <name type="scientific">Vigna mungo</name>
    <name type="common">Black gram</name>
    <name type="synonym">Phaseolus mungo</name>
    <dbReference type="NCBI Taxonomy" id="3915"/>
    <lineage>
        <taxon>Eukaryota</taxon>
        <taxon>Viridiplantae</taxon>
        <taxon>Streptophyta</taxon>
        <taxon>Embryophyta</taxon>
        <taxon>Tracheophyta</taxon>
        <taxon>Spermatophyta</taxon>
        <taxon>Magnoliopsida</taxon>
        <taxon>eudicotyledons</taxon>
        <taxon>Gunneridae</taxon>
        <taxon>Pentapetalae</taxon>
        <taxon>rosids</taxon>
        <taxon>fabids</taxon>
        <taxon>Fabales</taxon>
        <taxon>Fabaceae</taxon>
        <taxon>Papilionoideae</taxon>
        <taxon>50 kb inversion clade</taxon>
        <taxon>NPAAA clade</taxon>
        <taxon>indigoferoid/millettioid clade</taxon>
        <taxon>Phaseoleae</taxon>
        <taxon>Vigna</taxon>
    </lineage>
</organism>
<dbReference type="EMBL" id="CP144696">
    <property type="protein sequence ID" value="WVZ09661.1"/>
    <property type="molecule type" value="Genomic_DNA"/>
</dbReference>
<evidence type="ECO:0000256" key="1">
    <source>
        <dbReference type="SAM" id="MobiDB-lite"/>
    </source>
</evidence>